<accession>A0A9W8TRZ6</accession>
<feature type="region of interest" description="Disordered" evidence="1">
    <location>
        <begin position="1"/>
        <end position="24"/>
    </location>
</feature>
<evidence type="ECO:0000313" key="2">
    <source>
        <dbReference type="EMBL" id="KAJ3580225.1"/>
    </source>
</evidence>
<dbReference type="AlphaFoldDB" id="A0A9W8TRZ6"/>
<keyword evidence="3" id="KW-1185">Reference proteome</keyword>
<proteinExistence type="predicted"/>
<name>A0A9W8TRZ6_9PEZI</name>
<evidence type="ECO:0000313" key="3">
    <source>
        <dbReference type="Proteomes" id="UP001148614"/>
    </source>
</evidence>
<evidence type="ECO:0000256" key="1">
    <source>
        <dbReference type="SAM" id="MobiDB-lite"/>
    </source>
</evidence>
<organism evidence="2 3">
    <name type="scientific">Xylaria arbuscula</name>
    <dbReference type="NCBI Taxonomy" id="114810"/>
    <lineage>
        <taxon>Eukaryota</taxon>
        <taxon>Fungi</taxon>
        <taxon>Dikarya</taxon>
        <taxon>Ascomycota</taxon>
        <taxon>Pezizomycotina</taxon>
        <taxon>Sordariomycetes</taxon>
        <taxon>Xylariomycetidae</taxon>
        <taxon>Xylariales</taxon>
        <taxon>Xylariaceae</taxon>
        <taxon>Xylaria</taxon>
    </lineage>
</organism>
<sequence>MSITPRRYGTPGQNTTNPPESQHPETFVAEDGFRMHKRDQMYRLSETMPGRREAEYPYFNNLGLNVFERAVRPPIPIEDEHKRREKLWEDVCQATKEALLAIPPGTHVAVTANSGPYAEKLEVHPPSSSIPGASVGLLYVAEFRDEPIHEDWIQIAVPVRPDEGRLFAGIRLVPTVLDCDRLTFTVFNLTNMSVPLDFRNYVRHHPDLPYGSISNSWVPVNLGCYFHHGGLFRSEYDIIKASFAWDGDLYSWDEAIIFTRNPIAIITYSKPERRFEKLADDTVFEGVNWFHVVDGQLRGGYQKETRRADVITWDSDGIPQGGIQAYARK</sequence>
<dbReference type="EMBL" id="JANPWZ010000021">
    <property type="protein sequence ID" value="KAJ3580225.1"/>
    <property type="molecule type" value="Genomic_DNA"/>
</dbReference>
<comment type="caution">
    <text evidence="2">The sequence shown here is derived from an EMBL/GenBank/DDBJ whole genome shotgun (WGS) entry which is preliminary data.</text>
</comment>
<feature type="compositionally biased region" description="Polar residues" evidence="1">
    <location>
        <begin position="11"/>
        <end position="20"/>
    </location>
</feature>
<reference evidence="2" key="1">
    <citation type="submission" date="2022-07" db="EMBL/GenBank/DDBJ databases">
        <title>Genome Sequence of Xylaria arbuscula.</title>
        <authorList>
            <person name="Buettner E."/>
        </authorList>
    </citation>
    <scope>NUCLEOTIDE SEQUENCE</scope>
    <source>
        <strain evidence="2">VT107</strain>
    </source>
</reference>
<protein>
    <submittedName>
        <fullName evidence="2">Uncharacterized protein</fullName>
    </submittedName>
</protein>
<dbReference type="Proteomes" id="UP001148614">
    <property type="component" value="Unassembled WGS sequence"/>
</dbReference>
<gene>
    <name evidence="2" type="ORF">NPX13_g341</name>
</gene>